<feature type="signal peptide" evidence="2">
    <location>
        <begin position="1"/>
        <end position="18"/>
    </location>
</feature>
<evidence type="ECO:0000313" key="4">
    <source>
        <dbReference type="EMBL" id="EKF51331.1"/>
    </source>
</evidence>
<evidence type="ECO:0000256" key="1">
    <source>
        <dbReference type="SAM" id="MobiDB-lite"/>
    </source>
</evidence>
<sequence>MKKLGLMIVMLFSIIALSACSNSNKTAEELPKSESKKPIPSGYIKISDPYFKPKEQVQEEFNQLGLKVKFVVTNFDEKAESNSKKIIKGMCDQISSQPNVEYFDVDEYDNPDISYYAKKGSTIIIGYSDHDYTPKSMSKSATTSPSSNITPSSSKEDSQPSTNKDAGKVSREFQNALSSANNYLDYSSFSKEGLKEQLIFEQFPEDAAQYAIDNVKVDWNEQALKTAKSYLDYSSFSNADLQDQLIYDKFTPEQAQYAINNLPE</sequence>
<feature type="domain" description="Putative host cell surface-exposed lipoprotein Ltp-like HTH region" evidence="3">
    <location>
        <begin position="174"/>
        <end position="215"/>
    </location>
</feature>
<accession>K2PV62</accession>
<dbReference type="PATRIC" id="fig|1231377.3.peg.1282"/>
<protein>
    <recommendedName>
        <fullName evidence="3">Putative host cell surface-exposed lipoprotein Ltp-like HTH region domain-containing protein</fullName>
    </recommendedName>
</protein>
<evidence type="ECO:0000259" key="3">
    <source>
        <dbReference type="Pfam" id="PF07553"/>
    </source>
</evidence>
<dbReference type="Pfam" id="PF07553">
    <property type="entry name" value="Lipoprotein_Ltp"/>
    <property type="match status" value="2"/>
</dbReference>
<evidence type="ECO:0000313" key="5">
    <source>
        <dbReference type="Proteomes" id="UP000006787"/>
    </source>
</evidence>
<feature type="region of interest" description="Disordered" evidence="1">
    <location>
        <begin position="134"/>
        <end position="168"/>
    </location>
</feature>
<feature type="compositionally biased region" description="Low complexity" evidence="1">
    <location>
        <begin position="134"/>
        <end position="153"/>
    </location>
</feature>
<organism evidence="4 5">
    <name type="scientific">Lactococcus garvieae DCC43</name>
    <dbReference type="NCBI Taxonomy" id="1231377"/>
    <lineage>
        <taxon>Bacteria</taxon>
        <taxon>Bacillati</taxon>
        <taxon>Bacillota</taxon>
        <taxon>Bacilli</taxon>
        <taxon>Lactobacillales</taxon>
        <taxon>Streptococcaceae</taxon>
        <taxon>Lactococcus</taxon>
    </lineage>
</organism>
<dbReference type="Gene3D" id="1.10.10.10">
    <property type="entry name" value="Winged helix-like DNA-binding domain superfamily/Winged helix DNA-binding domain"/>
    <property type="match status" value="2"/>
</dbReference>
<dbReference type="RefSeq" id="WP_004260152.1">
    <property type="nucleotide sequence ID" value="NZ_AMQS01000015.1"/>
</dbReference>
<dbReference type="InterPro" id="IPR036388">
    <property type="entry name" value="WH-like_DNA-bd_sf"/>
</dbReference>
<evidence type="ECO:0000256" key="2">
    <source>
        <dbReference type="SAM" id="SignalP"/>
    </source>
</evidence>
<dbReference type="AlphaFoldDB" id="K2PV62"/>
<reference evidence="4 5" key="1">
    <citation type="journal article" date="2012" name="J. Bacteriol.">
        <title>Genome Sequence of the Bacteriocin-Producing Strain Lactococcus garvieae DCC43.</title>
        <authorList>
            <person name="Gabrielsen C."/>
            <person name="Brede D.A."/>
            <person name="Hernandez P.E."/>
            <person name="Nes I.F."/>
            <person name="Diep D.B."/>
        </authorList>
    </citation>
    <scope>NUCLEOTIDE SEQUENCE [LARGE SCALE GENOMIC DNA]</scope>
    <source>
        <strain evidence="4 5">DCC43</strain>
    </source>
</reference>
<proteinExistence type="predicted"/>
<keyword evidence="2" id="KW-0732">Signal</keyword>
<dbReference type="InterPro" id="IPR011434">
    <property type="entry name" value="Ltp-like_HTH"/>
</dbReference>
<dbReference type="Proteomes" id="UP000006787">
    <property type="component" value="Unassembled WGS sequence"/>
</dbReference>
<name>K2PV62_9LACT</name>
<feature type="chain" id="PRO_5039249788" description="Putative host cell surface-exposed lipoprotein Ltp-like HTH region domain-containing protein" evidence="2">
    <location>
        <begin position="19"/>
        <end position="264"/>
    </location>
</feature>
<feature type="domain" description="Putative host cell surface-exposed lipoprotein Ltp-like HTH region" evidence="3">
    <location>
        <begin position="218"/>
        <end position="262"/>
    </location>
</feature>
<gene>
    <name evidence="4" type="ORF">C426_1285</name>
</gene>
<dbReference type="PROSITE" id="PS51257">
    <property type="entry name" value="PROKAR_LIPOPROTEIN"/>
    <property type="match status" value="1"/>
</dbReference>
<dbReference type="EMBL" id="AMQS01000015">
    <property type="protein sequence ID" value="EKF51331.1"/>
    <property type="molecule type" value="Genomic_DNA"/>
</dbReference>
<dbReference type="eggNOG" id="COG3064">
    <property type="taxonomic scope" value="Bacteria"/>
</dbReference>
<comment type="caution">
    <text evidence="4">The sequence shown here is derived from an EMBL/GenBank/DDBJ whole genome shotgun (WGS) entry which is preliminary data.</text>
</comment>